<dbReference type="InterPro" id="IPR041401">
    <property type="entry name" value="TseB-like_dom"/>
</dbReference>
<dbReference type="Pfam" id="PF17881">
    <property type="entry name" value="TseB"/>
    <property type="match status" value="1"/>
</dbReference>
<dbReference type="Proteomes" id="UP000198972">
    <property type="component" value="Unassembled WGS sequence"/>
</dbReference>
<name>A0A1G7KYE7_9BACL</name>
<dbReference type="EMBL" id="FNBG01000010">
    <property type="protein sequence ID" value="SDF42141.1"/>
    <property type="molecule type" value="Genomic_DNA"/>
</dbReference>
<dbReference type="SUPFAM" id="SSF54403">
    <property type="entry name" value="Cystatin/monellin"/>
    <property type="match status" value="2"/>
</dbReference>
<feature type="domain" description="Cell wall elongation regulator TseB-like" evidence="1">
    <location>
        <begin position="40"/>
        <end position="81"/>
    </location>
</feature>
<evidence type="ECO:0000313" key="2">
    <source>
        <dbReference type="EMBL" id="SDF42141.1"/>
    </source>
</evidence>
<dbReference type="AlphaFoldDB" id="A0A1G7KYE7"/>
<evidence type="ECO:0000259" key="1">
    <source>
        <dbReference type="Pfam" id="PF17881"/>
    </source>
</evidence>
<keyword evidence="3" id="KW-1185">Reference proteome</keyword>
<dbReference type="RefSeq" id="WP_091229600.1">
    <property type="nucleotide sequence ID" value="NZ_FNBG01000010.1"/>
</dbReference>
<accession>A0A1G7KYE7</accession>
<sequence>MKKRTKWILLSILILLLVIFGLHRFYIFIQQDLWQGEKAAMERAKSEAGIVEVDQVWKSVWDEVCWVVEGKNEAGEDVVVWLLEGKEPTVKLLSEGVSESRILSIIHKDFPQVDIIRLVPGIYEGKEVWQLFYKEKAHHYYRFFSFSDGAPLSEVFTLPNR</sequence>
<protein>
    <submittedName>
        <fullName evidence="2">Uncharacterized protein YpmB</fullName>
    </submittedName>
</protein>
<dbReference type="InterPro" id="IPR046350">
    <property type="entry name" value="Cystatin_sf"/>
</dbReference>
<evidence type="ECO:0000313" key="3">
    <source>
        <dbReference type="Proteomes" id="UP000198972"/>
    </source>
</evidence>
<gene>
    <name evidence="2" type="ORF">SAMN04488542_110126</name>
</gene>
<proteinExistence type="predicted"/>
<reference evidence="2 3" key="1">
    <citation type="submission" date="2016-10" db="EMBL/GenBank/DDBJ databases">
        <authorList>
            <person name="de Groot N.N."/>
        </authorList>
    </citation>
    <scope>NUCLEOTIDE SEQUENCE [LARGE SCALE GENOMIC DNA]</scope>
    <source>
        <strain evidence="2 3">DSM 28129</strain>
    </source>
</reference>
<organism evidence="2 3">
    <name type="scientific">Fontibacillus panacisegetis</name>
    <dbReference type="NCBI Taxonomy" id="670482"/>
    <lineage>
        <taxon>Bacteria</taxon>
        <taxon>Bacillati</taxon>
        <taxon>Bacillota</taxon>
        <taxon>Bacilli</taxon>
        <taxon>Bacillales</taxon>
        <taxon>Paenibacillaceae</taxon>
        <taxon>Fontibacillus</taxon>
    </lineage>
</organism>
<dbReference type="Gene3D" id="3.10.450.40">
    <property type="match status" value="2"/>
</dbReference>
<dbReference type="STRING" id="670482.SAMN04488542_110126"/>
<dbReference type="OrthoDB" id="2678417at2"/>